<dbReference type="PANTHER" id="PTHR30100:SF1">
    <property type="entry name" value="PHOSPHATE ACYLTRANSFERASE"/>
    <property type="match status" value="1"/>
</dbReference>
<keyword evidence="13" id="KW-1185">Reference proteome</keyword>
<evidence type="ECO:0000256" key="2">
    <source>
        <dbReference type="ARBA" id="ARBA00022490"/>
    </source>
</evidence>
<evidence type="ECO:0000313" key="13">
    <source>
        <dbReference type="Proteomes" id="UP000292235"/>
    </source>
</evidence>
<reference evidence="12 13" key="1">
    <citation type="submission" date="2019-02" db="EMBL/GenBank/DDBJ databases">
        <authorList>
            <person name="Khodamoradi S."/>
            <person name="Hahnke R.L."/>
            <person name="Kaempfer P."/>
            <person name="Schumann P."/>
            <person name="Rohde M."/>
            <person name="Steinert M."/>
            <person name="Luzhetskyy A."/>
            <person name="Wink J."/>
            <person name="Ruckert C."/>
        </authorList>
    </citation>
    <scope>NUCLEOTIDE SEQUENCE [LARGE SCALE GENOMIC DNA]</scope>
    <source>
        <strain evidence="12 13">M2</strain>
    </source>
</reference>
<evidence type="ECO:0000256" key="10">
    <source>
        <dbReference type="HAMAP-Rule" id="MF_00019"/>
    </source>
</evidence>
<evidence type="ECO:0000256" key="5">
    <source>
        <dbReference type="ARBA" id="ARBA00023098"/>
    </source>
</evidence>
<name>A0A4P6Q153_9ACTN</name>
<comment type="subunit">
    <text evidence="9 10">Homodimer. Probably interacts with PlsY.</text>
</comment>
<evidence type="ECO:0000256" key="1">
    <source>
        <dbReference type="ARBA" id="ARBA00001232"/>
    </source>
</evidence>
<dbReference type="InterPro" id="IPR003664">
    <property type="entry name" value="FA_synthesis"/>
</dbReference>
<keyword evidence="6 10" id="KW-0594">Phospholipid biosynthesis</keyword>
<keyword evidence="12" id="KW-0012">Acyltransferase</keyword>
<dbReference type="GO" id="GO:0008654">
    <property type="term" value="P:phospholipid biosynthetic process"/>
    <property type="evidence" value="ECO:0007669"/>
    <property type="project" value="UniProtKB-KW"/>
</dbReference>
<comment type="pathway">
    <text evidence="10">Lipid metabolism; phospholipid metabolism.</text>
</comment>
<dbReference type="Pfam" id="PF02504">
    <property type="entry name" value="FA_synthesis"/>
    <property type="match status" value="1"/>
</dbReference>
<evidence type="ECO:0000256" key="3">
    <source>
        <dbReference type="ARBA" id="ARBA00022516"/>
    </source>
</evidence>
<feature type="region of interest" description="Disordered" evidence="11">
    <location>
        <begin position="349"/>
        <end position="370"/>
    </location>
</feature>
<dbReference type="AlphaFoldDB" id="A0A4P6Q153"/>
<organism evidence="12 13">
    <name type="scientific">Streptomonospora litoralis</name>
    <dbReference type="NCBI Taxonomy" id="2498135"/>
    <lineage>
        <taxon>Bacteria</taxon>
        <taxon>Bacillati</taxon>
        <taxon>Actinomycetota</taxon>
        <taxon>Actinomycetes</taxon>
        <taxon>Streptosporangiales</taxon>
        <taxon>Nocardiopsidaceae</taxon>
        <taxon>Streptomonospora</taxon>
    </lineage>
</organism>
<dbReference type="InterPro" id="IPR012281">
    <property type="entry name" value="Phospholipid_synth_PlsX-like"/>
</dbReference>
<keyword evidence="7 10" id="KW-1208">Phospholipid metabolism</keyword>
<keyword evidence="3 10" id="KW-0444">Lipid biosynthesis</keyword>
<dbReference type="GO" id="GO:0043811">
    <property type="term" value="F:phosphate:acyl-[acyl carrier protein] acyltransferase activity"/>
    <property type="evidence" value="ECO:0007669"/>
    <property type="project" value="UniProtKB-UniRule"/>
</dbReference>
<dbReference type="HAMAP" id="MF_00019">
    <property type="entry name" value="PlsX"/>
    <property type="match status" value="1"/>
</dbReference>
<evidence type="ECO:0000256" key="4">
    <source>
        <dbReference type="ARBA" id="ARBA00022679"/>
    </source>
</evidence>
<dbReference type="GO" id="GO:0005737">
    <property type="term" value="C:cytoplasm"/>
    <property type="evidence" value="ECO:0007669"/>
    <property type="project" value="UniProtKB-SubCell"/>
</dbReference>
<evidence type="ECO:0000313" key="12">
    <source>
        <dbReference type="EMBL" id="QBI52307.1"/>
    </source>
</evidence>
<sequence>MSTPQAGARRGPSGPIIALDAMGGDHGPQEAVRGAVRAVRDRGLRVVLVGRRTEVARLLAEEDAVGAMPVLHAEDALAMHEGALASWRRPRSSVAVACKLIRQGEASALVSAGSTGGVVATSTVRMRTQPGVLRPALAVALPTRPRPTVLLDAGANADAKPEMLVQFAHLGAAYARSAFGVENPRVGMLTIGSEPGKGNRLARKTAELLAATAAQAPTQAGRLDFRGNVEGHDLLAGEVDVVVTDGFTGNVALKTVEGAVRFTMDAVTEAMTAGTLAKAGALLQRRSLRELRNRLDSDTYGGAVLLGLNGSVVIAHGSSRAPAIERACQLAHDLTSGGIGEEVRSRVQATARSTPWRQRLGQGEEQQARP</sequence>
<dbReference type="UniPathway" id="UPA00085"/>
<proteinExistence type="inferred from homology"/>
<dbReference type="Gene3D" id="3.40.718.10">
    <property type="entry name" value="Isopropylmalate Dehydrogenase"/>
    <property type="match status" value="1"/>
</dbReference>
<comment type="similarity">
    <text evidence="10">Belongs to the PlsX family.</text>
</comment>
<dbReference type="SUPFAM" id="SSF53659">
    <property type="entry name" value="Isocitrate/Isopropylmalate dehydrogenase-like"/>
    <property type="match status" value="1"/>
</dbReference>
<comment type="function">
    <text evidence="10">Catalyzes the reversible formation of acyl-phosphate (acyl-PO(4)) from acyl-[acyl-carrier-protein] (acyl-ACP). This enzyme utilizes acyl-ACP as fatty acyl donor, but not acyl-CoA.</text>
</comment>
<dbReference type="Proteomes" id="UP000292235">
    <property type="component" value="Chromosome"/>
</dbReference>
<dbReference type="PANTHER" id="PTHR30100">
    <property type="entry name" value="FATTY ACID/PHOSPHOLIPID SYNTHESIS PROTEIN PLSX"/>
    <property type="match status" value="1"/>
</dbReference>
<dbReference type="EMBL" id="CP036455">
    <property type="protein sequence ID" value="QBI52307.1"/>
    <property type="molecule type" value="Genomic_DNA"/>
</dbReference>
<evidence type="ECO:0000256" key="7">
    <source>
        <dbReference type="ARBA" id="ARBA00023264"/>
    </source>
</evidence>
<dbReference type="PIRSF" id="PIRSF002465">
    <property type="entry name" value="Phsphlp_syn_PlsX"/>
    <property type="match status" value="1"/>
</dbReference>
<keyword evidence="4 10" id="KW-0808">Transferase</keyword>
<evidence type="ECO:0000256" key="6">
    <source>
        <dbReference type="ARBA" id="ARBA00023209"/>
    </source>
</evidence>
<dbReference type="KEGG" id="strr:EKD16_02455"/>
<keyword evidence="5 10" id="KW-0443">Lipid metabolism</keyword>
<comment type="catalytic activity">
    <reaction evidence="1 10">
        <text>a fatty acyl-[ACP] + phosphate = an acyl phosphate + holo-[ACP]</text>
        <dbReference type="Rhea" id="RHEA:42292"/>
        <dbReference type="Rhea" id="RHEA-COMP:9685"/>
        <dbReference type="Rhea" id="RHEA-COMP:14125"/>
        <dbReference type="ChEBI" id="CHEBI:43474"/>
        <dbReference type="ChEBI" id="CHEBI:59918"/>
        <dbReference type="ChEBI" id="CHEBI:64479"/>
        <dbReference type="ChEBI" id="CHEBI:138651"/>
        <dbReference type="EC" id="2.3.1.274"/>
    </reaction>
</comment>
<keyword evidence="2 10" id="KW-0963">Cytoplasm</keyword>
<evidence type="ECO:0000256" key="9">
    <source>
        <dbReference type="ARBA" id="ARBA00046608"/>
    </source>
</evidence>
<gene>
    <name evidence="10 12" type="primary">plsX</name>
    <name evidence="12" type="ORF">EKD16_02455</name>
</gene>
<dbReference type="GO" id="GO:0006633">
    <property type="term" value="P:fatty acid biosynthetic process"/>
    <property type="evidence" value="ECO:0007669"/>
    <property type="project" value="UniProtKB-UniRule"/>
</dbReference>
<protein>
    <recommendedName>
        <fullName evidence="8 10">Phosphate acyltransferase</fullName>
        <ecNumber evidence="8 10">2.3.1.274</ecNumber>
    </recommendedName>
    <alternativeName>
        <fullName evidence="10">Acyl-ACP phosphotransacylase</fullName>
    </alternativeName>
    <alternativeName>
        <fullName evidence="10">Acyl-[acyl-carrier-protein]--phosphate acyltransferase</fullName>
    </alternativeName>
    <alternativeName>
        <fullName evidence="10">Phosphate-acyl-ACP acyltransferase</fullName>
    </alternativeName>
</protein>
<evidence type="ECO:0000256" key="8">
    <source>
        <dbReference type="ARBA" id="ARBA00024069"/>
    </source>
</evidence>
<accession>A0A4P6Q153</accession>
<evidence type="ECO:0000256" key="11">
    <source>
        <dbReference type="SAM" id="MobiDB-lite"/>
    </source>
</evidence>
<dbReference type="EC" id="2.3.1.274" evidence="8 10"/>
<dbReference type="RefSeq" id="WP_341351864.1">
    <property type="nucleotide sequence ID" value="NZ_CP036455.1"/>
</dbReference>
<comment type="subcellular location">
    <subcellularLocation>
        <location evidence="10">Cytoplasm</location>
    </subcellularLocation>
    <text evidence="10">Associated with the membrane possibly through PlsY.</text>
</comment>
<dbReference type="NCBIfam" id="TIGR00182">
    <property type="entry name" value="plsX"/>
    <property type="match status" value="1"/>
</dbReference>